<evidence type="ECO:0000313" key="3">
    <source>
        <dbReference type="EMBL" id="KAF5325885.1"/>
    </source>
</evidence>
<dbReference type="Pfam" id="PF04548">
    <property type="entry name" value="AIG1"/>
    <property type="match status" value="1"/>
</dbReference>
<proteinExistence type="predicted"/>
<dbReference type="OrthoDB" id="8954335at2759"/>
<dbReference type="EMBL" id="JAACJK010000163">
    <property type="protein sequence ID" value="KAF5325885.1"/>
    <property type="molecule type" value="Genomic_DNA"/>
</dbReference>
<dbReference type="CDD" id="cd00882">
    <property type="entry name" value="Ras_like_GTPase"/>
    <property type="match status" value="1"/>
</dbReference>
<evidence type="ECO:0000259" key="2">
    <source>
        <dbReference type="Pfam" id="PF04548"/>
    </source>
</evidence>
<organism evidence="3 4">
    <name type="scientific">Ephemerocybe angulata</name>
    <dbReference type="NCBI Taxonomy" id="980116"/>
    <lineage>
        <taxon>Eukaryota</taxon>
        <taxon>Fungi</taxon>
        <taxon>Dikarya</taxon>
        <taxon>Basidiomycota</taxon>
        <taxon>Agaricomycotina</taxon>
        <taxon>Agaricomycetes</taxon>
        <taxon>Agaricomycetidae</taxon>
        <taxon>Agaricales</taxon>
        <taxon>Agaricineae</taxon>
        <taxon>Psathyrellaceae</taxon>
        <taxon>Ephemerocybe</taxon>
    </lineage>
</organism>
<evidence type="ECO:0000313" key="4">
    <source>
        <dbReference type="Proteomes" id="UP000541558"/>
    </source>
</evidence>
<accession>A0A8H5F6S3</accession>
<dbReference type="Proteomes" id="UP000541558">
    <property type="component" value="Unassembled WGS sequence"/>
</dbReference>
<dbReference type="InterPro" id="IPR006703">
    <property type="entry name" value="G_AIG1"/>
</dbReference>
<feature type="domain" description="AIG1-type G" evidence="2">
    <location>
        <begin position="10"/>
        <end position="149"/>
    </location>
</feature>
<dbReference type="GO" id="GO:0005525">
    <property type="term" value="F:GTP binding"/>
    <property type="evidence" value="ECO:0007669"/>
    <property type="project" value="InterPro"/>
</dbReference>
<dbReference type="InterPro" id="IPR027417">
    <property type="entry name" value="P-loop_NTPase"/>
</dbReference>
<name>A0A8H5F6S3_9AGAR</name>
<dbReference type="Gene3D" id="3.40.50.300">
    <property type="entry name" value="P-loop containing nucleotide triphosphate hydrolases"/>
    <property type="match status" value="1"/>
</dbReference>
<gene>
    <name evidence="3" type="ORF">D9611_001038</name>
</gene>
<reference evidence="3 4" key="1">
    <citation type="journal article" date="2020" name="ISME J.">
        <title>Uncovering the hidden diversity of litter-decomposition mechanisms in mushroom-forming fungi.</title>
        <authorList>
            <person name="Floudas D."/>
            <person name="Bentzer J."/>
            <person name="Ahren D."/>
            <person name="Johansson T."/>
            <person name="Persson P."/>
            <person name="Tunlid A."/>
        </authorList>
    </citation>
    <scope>NUCLEOTIDE SEQUENCE [LARGE SCALE GENOMIC DNA]</scope>
    <source>
        <strain evidence="3 4">CBS 175.51</strain>
    </source>
</reference>
<sequence length="281" mass="31058">MSETSGSTVAILIVGVTGSGKSSFANAFFEAVGHPGRVKVGYTLESESQDVVAIPVEAQTAGYEHIRGHNLVIVDTPGFDDSGLKPDKEITKKIANWLAESHESNVAIGGVIFLHDISIDREDASNRRARSILLNLCGEEALDRVVMVTSKWARELDTVGPEALHKKEDELKSKHWKSLLRQKEGSGASMRRWNVEKEGETAHAIVRFILKQANDRIGQSGKLEPLLIQKELATGMRFDETRTGSGFLRYLDPRVWLESLRGLFAQLFGPPTRIGREMPRG</sequence>
<comment type="caution">
    <text evidence="3">The sequence shown here is derived from an EMBL/GenBank/DDBJ whole genome shotgun (WGS) entry which is preliminary data.</text>
</comment>
<protein>
    <recommendedName>
        <fullName evidence="2">AIG1-type G domain-containing protein</fullName>
    </recommendedName>
</protein>
<dbReference type="SUPFAM" id="SSF52540">
    <property type="entry name" value="P-loop containing nucleoside triphosphate hydrolases"/>
    <property type="match status" value="1"/>
</dbReference>
<keyword evidence="4" id="KW-1185">Reference proteome</keyword>
<evidence type="ECO:0000256" key="1">
    <source>
        <dbReference type="ARBA" id="ARBA00022741"/>
    </source>
</evidence>
<keyword evidence="1" id="KW-0547">Nucleotide-binding</keyword>
<dbReference type="AlphaFoldDB" id="A0A8H5F6S3"/>